<organism evidence="13 14">
    <name type="scientific">Methylomonas koyamae</name>
    <dbReference type="NCBI Taxonomy" id="702114"/>
    <lineage>
        <taxon>Bacteria</taxon>
        <taxon>Pseudomonadati</taxon>
        <taxon>Pseudomonadota</taxon>
        <taxon>Gammaproteobacteria</taxon>
        <taxon>Methylococcales</taxon>
        <taxon>Methylococcaceae</taxon>
        <taxon>Methylomonas</taxon>
    </lineage>
</organism>
<keyword evidence="7" id="KW-0653">Protein transport</keyword>
<keyword evidence="8" id="KW-0472">Membrane</keyword>
<evidence type="ECO:0000256" key="8">
    <source>
        <dbReference type="ARBA" id="ARBA00023136"/>
    </source>
</evidence>
<evidence type="ECO:0000256" key="3">
    <source>
        <dbReference type="ARBA" id="ARBA00011245"/>
    </source>
</evidence>
<dbReference type="NCBIfam" id="TIGR00548">
    <property type="entry name" value="lolB"/>
    <property type="match status" value="1"/>
</dbReference>
<dbReference type="OrthoDB" id="9797618at2"/>
<comment type="caution">
    <text evidence="13">The sequence shown here is derived from an EMBL/GenBank/DDBJ whole genome shotgun (WGS) entry which is preliminary data.</text>
</comment>
<evidence type="ECO:0000256" key="1">
    <source>
        <dbReference type="ARBA" id="ARBA00004459"/>
    </source>
</evidence>
<evidence type="ECO:0000256" key="6">
    <source>
        <dbReference type="ARBA" id="ARBA00022729"/>
    </source>
</evidence>
<name>A0A177NS54_9GAMM</name>
<comment type="subcellular location">
    <subcellularLocation>
        <location evidence="1">Cell outer membrane</location>
        <topology evidence="1">Lipid-anchor</topology>
    </subcellularLocation>
</comment>
<evidence type="ECO:0000256" key="4">
    <source>
        <dbReference type="ARBA" id="ARBA00016202"/>
    </source>
</evidence>
<keyword evidence="5" id="KW-0813">Transport</keyword>
<dbReference type="AlphaFoldDB" id="A0A177NS54"/>
<keyword evidence="10" id="KW-0143">Chaperone</keyword>
<evidence type="ECO:0000256" key="12">
    <source>
        <dbReference type="ARBA" id="ARBA00023288"/>
    </source>
</evidence>
<evidence type="ECO:0000256" key="2">
    <source>
        <dbReference type="ARBA" id="ARBA00009696"/>
    </source>
</evidence>
<keyword evidence="9" id="KW-0564">Palmitate</keyword>
<evidence type="ECO:0000256" key="10">
    <source>
        <dbReference type="ARBA" id="ARBA00023186"/>
    </source>
</evidence>
<evidence type="ECO:0000313" key="14">
    <source>
        <dbReference type="Proteomes" id="UP000077857"/>
    </source>
</evidence>
<dbReference type="EMBL" id="LUUJ01000007">
    <property type="protein sequence ID" value="OAI20928.1"/>
    <property type="molecule type" value="Genomic_DNA"/>
</dbReference>
<dbReference type="Pfam" id="PF03550">
    <property type="entry name" value="LolB"/>
    <property type="match status" value="1"/>
</dbReference>
<proteinExistence type="inferred from homology"/>
<sequence>MLLRGLGLTCFLALSACSLVNESGVSVYRPFETQALQAHEQWAFAGRLAVADERESFSASVNWRHRGVRDDIELLGPLAQGRLAISVADGAVTIDDGENQQEFFGSAEQILSERLGVAMPVNSLKYWVFGIIDPDLPDVELDAGFMQAGWRVTFKDSHRLEAASLPKKINIEKDRTKIKLIVDQWDLS</sequence>
<accession>A0A177NS54</accession>
<comment type="similarity">
    <text evidence="2">Belongs to the LolB family.</text>
</comment>
<dbReference type="Proteomes" id="UP000077857">
    <property type="component" value="Unassembled WGS sequence"/>
</dbReference>
<evidence type="ECO:0000256" key="7">
    <source>
        <dbReference type="ARBA" id="ARBA00022927"/>
    </source>
</evidence>
<dbReference type="InterPro" id="IPR004565">
    <property type="entry name" value="OM_lipoprot_LolB"/>
</dbReference>
<evidence type="ECO:0000256" key="5">
    <source>
        <dbReference type="ARBA" id="ARBA00022448"/>
    </source>
</evidence>
<dbReference type="GO" id="GO:0015031">
    <property type="term" value="P:protein transport"/>
    <property type="evidence" value="ECO:0007669"/>
    <property type="project" value="UniProtKB-KW"/>
</dbReference>
<evidence type="ECO:0000313" key="13">
    <source>
        <dbReference type="EMBL" id="OAI20928.1"/>
    </source>
</evidence>
<comment type="subunit">
    <text evidence="3">Monomer.</text>
</comment>
<dbReference type="CDD" id="cd16326">
    <property type="entry name" value="LolB"/>
    <property type="match status" value="1"/>
</dbReference>
<dbReference type="GO" id="GO:0009279">
    <property type="term" value="C:cell outer membrane"/>
    <property type="evidence" value="ECO:0007669"/>
    <property type="project" value="UniProtKB-SubCell"/>
</dbReference>
<protein>
    <recommendedName>
        <fullName evidence="4">Outer-membrane lipoprotein LolB</fullName>
    </recommendedName>
</protein>
<gene>
    <name evidence="13" type="ORF">A1507_22410</name>
</gene>
<dbReference type="PROSITE" id="PS51257">
    <property type="entry name" value="PROKAR_LIPOPROTEIN"/>
    <property type="match status" value="1"/>
</dbReference>
<keyword evidence="12 13" id="KW-0449">Lipoprotein</keyword>
<evidence type="ECO:0000256" key="11">
    <source>
        <dbReference type="ARBA" id="ARBA00023237"/>
    </source>
</evidence>
<evidence type="ECO:0000256" key="9">
    <source>
        <dbReference type="ARBA" id="ARBA00023139"/>
    </source>
</evidence>
<keyword evidence="11" id="KW-0998">Cell outer membrane</keyword>
<dbReference type="Gene3D" id="2.50.20.10">
    <property type="entry name" value="Lipoprotein localisation LolA/LolB/LppX"/>
    <property type="match status" value="1"/>
</dbReference>
<dbReference type="SUPFAM" id="SSF89392">
    <property type="entry name" value="Prokaryotic lipoproteins and lipoprotein localization factors"/>
    <property type="match status" value="1"/>
</dbReference>
<dbReference type="InterPro" id="IPR029046">
    <property type="entry name" value="LolA/LolB/LppX"/>
</dbReference>
<keyword evidence="6" id="KW-0732">Signal</keyword>
<reference evidence="13 14" key="1">
    <citation type="submission" date="2016-03" db="EMBL/GenBank/DDBJ databases">
        <authorList>
            <person name="Ploux O."/>
        </authorList>
    </citation>
    <scope>NUCLEOTIDE SEQUENCE [LARGE SCALE GENOMIC DNA]</scope>
    <source>
        <strain evidence="13 14">R-45378</strain>
    </source>
</reference>